<dbReference type="GO" id="GO:0006635">
    <property type="term" value="P:fatty acid beta-oxidation"/>
    <property type="evidence" value="ECO:0007669"/>
    <property type="project" value="TreeGrafter"/>
</dbReference>
<dbReference type="PANTHER" id="PTHR11941">
    <property type="entry name" value="ENOYL-COA HYDRATASE-RELATED"/>
    <property type="match status" value="1"/>
</dbReference>
<gene>
    <name evidence="2" type="ORF">IFR04_009006</name>
</gene>
<dbReference type="EMBL" id="JAFJYH010000143">
    <property type="protein sequence ID" value="KAG4417869.1"/>
    <property type="molecule type" value="Genomic_DNA"/>
</dbReference>
<name>A0A8H7WAE3_9HELO</name>
<dbReference type="OrthoDB" id="410701at2759"/>
<evidence type="ECO:0008006" key="4">
    <source>
        <dbReference type="Google" id="ProtNLM"/>
    </source>
</evidence>
<evidence type="ECO:0000313" key="3">
    <source>
        <dbReference type="Proteomes" id="UP000664132"/>
    </source>
</evidence>
<dbReference type="InterPro" id="IPR001753">
    <property type="entry name" value="Enoyl-CoA_hydra/iso"/>
</dbReference>
<comment type="caution">
    <text evidence="2">The sequence shown here is derived from an EMBL/GenBank/DDBJ whole genome shotgun (WGS) entry which is preliminary data.</text>
</comment>
<protein>
    <recommendedName>
        <fullName evidence="4">ClpP/crotonase</fullName>
    </recommendedName>
</protein>
<dbReference type="Pfam" id="PF00378">
    <property type="entry name" value="ECH_1"/>
    <property type="match status" value="1"/>
</dbReference>
<sequence length="312" mass="33989">MFPTNLPSPISLLGLSLLPVLTTALQLPNYTNIITSNTNPAVLDVTFHVANTTINLWNSGLVSDLKDLVSRLQNDNDTKVVVFRSDVPKYWIAHADLNFDIDNPTIVTDSIYLINNMTNLQQTTIGAVSGVVRGGGNEFLVSLDMRFASKPHTLLGQPEVGLGIIPGLGGIQFLARLIGRGRAMEYVLSDNDINAADAERIGWINKAFDTDEEMEGYVCGLTKRLALFDGEAIKAGRTAVNVATTPDVEDLLEDERVFIELYRKPSVQARTKLGTLDDNDGERFFGEALPLLYAGAAAGTGASRRRSVRYGM</sequence>
<accession>A0A8H7WAE3</accession>
<dbReference type="SUPFAM" id="SSF52096">
    <property type="entry name" value="ClpP/crotonase"/>
    <property type="match status" value="1"/>
</dbReference>
<keyword evidence="1" id="KW-0732">Signal</keyword>
<organism evidence="2 3">
    <name type="scientific">Cadophora malorum</name>
    <dbReference type="NCBI Taxonomy" id="108018"/>
    <lineage>
        <taxon>Eukaryota</taxon>
        <taxon>Fungi</taxon>
        <taxon>Dikarya</taxon>
        <taxon>Ascomycota</taxon>
        <taxon>Pezizomycotina</taxon>
        <taxon>Leotiomycetes</taxon>
        <taxon>Helotiales</taxon>
        <taxon>Ploettnerulaceae</taxon>
        <taxon>Cadophora</taxon>
    </lineage>
</organism>
<dbReference type="CDD" id="cd06558">
    <property type="entry name" value="crotonase-like"/>
    <property type="match status" value="1"/>
</dbReference>
<evidence type="ECO:0000313" key="2">
    <source>
        <dbReference type="EMBL" id="KAG4417869.1"/>
    </source>
</evidence>
<keyword evidence="3" id="KW-1185">Reference proteome</keyword>
<dbReference type="PANTHER" id="PTHR11941:SF54">
    <property type="entry name" value="ENOYL-COA HYDRATASE, MITOCHONDRIAL"/>
    <property type="match status" value="1"/>
</dbReference>
<dbReference type="Proteomes" id="UP000664132">
    <property type="component" value="Unassembled WGS sequence"/>
</dbReference>
<feature type="chain" id="PRO_5034271643" description="ClpP/crotonase" evidence="1">
    <location>
        <begin position="25"/>
        <end position="312"/>
    </location>
</feature>
<reference evidence="2" key="1">
    <citation type="submission" date="2021-02" db="EMBL/GenBank/DDBJ databases">
        <title>Genome sequence Cadophora malorum strain M34.</title>
        <authorList>
            <person name="Stefanovic E."/>
            <person name="Vu D."/>
            <person name="Scully C."/>
            <person name="Dijksterhuis J."/>
            <person name="Roader J."/>
            <person name="Houbraken J."/>
        </authorList>
    </citation>
    <scope>NUCLEOTIDE SEQUENCE</scope>
    <source>
        <strain evidence="2">M34</strain>
    </source>
</reference>
<dbReference type="InterPro" id="IPR029045">
    <property type="entry name" value="ClpP/crotonase-like_dom_sf"/>
</dbReference>
<feature type="signal peptide" evidence="1">
    <location>
        <begin position="1"/>
        <end position="24"/>
    </location>
</feature>
<dbReference type="Gene3D" id="3.90.226.10">
    <property type="entry name" value="2-enoyl-CoA Hydratase, Chain A, domain 1"/>
    <property type="match status" value="1"/>
</dbReference>
<evidence type="ECO:0000256" key="1">
    <source>
        <dbReference type="SAM" id="SignalP"/>
    </source>
</evidence>
<dbReference type="AlphaFoldDB" id="A0A8H7WAE3"/>
<dbReference type="GO" id="GO:0003824">
    <property type="term" value="F:catalytic activity"/>
    <property type="evidence" value="ECO:0007669"/>
    <property type="project" value="UniProtKB-ARBA"/>
</dbReference>
<proteinExistence type="predicted"/>